<dbReference type="NCBIfam" id="TIGR00756">
    <property type="entry name" value="PPR"/>
    <property type="match status" value="1"/>
</dbReference>
<gene>
    <name evidence="2" type="primary">PCMP-E37</name>
    <name evidence="2" type="ORF">SDJN03_04940</name>
</gene>
<dbReference type="InterPro" id="IPR046848">
    <property type="entry name" value="E_motif"/>
</dbReference>
<reference evidence="2 3" key="1">
    <citation type="journal article" date="2021" name="Hortic Res">
        <title>The domestication of Cucurbita argyrosperma as revealed by the genome of its wild relative.</title>
        <authorList>
            <person name="Barrera-Redondo J."/>
            <person name="Sanchez-de la Vega G."/>
            <person name="Aguirre-Liguori J.A."/>
            <person name="Castellanos-Morales G."/>
            <person name="Gutierrez-Guerrero Y.T."/>
            <person name="Aguirre-Dugua X."/>
            <person name="Aguirre-Planter E."/>
            <person name="Tenaillon M.I."/>
            <person name="Lira-Saade R."/>
            <person name="Eguiarte L.E."/>
        </authorList>
    </citation>
    <scope>NUCLEOTIDE SEQUENCE [LARGE SCALE GENOMIC DNA]</scope>
    <source>
        <strain evidence="2">JBR-2021</strain>
    </source>
</reference>
<dbReference type="PROSITE" id="PS51375">
    <property type="entry name" value="PPR"/>
    <property type="match status" value="1"/>
</dbReference>
<evidence type="ECO:0000256" key="1">
    <source>
        <dbReference type="PROSITE-ProRule" id="PRU00708"/>
    </source>
</evidence>
<dbReference type="InterPro" id="IPR002885">
    <property type="entry name" value="PPR_rpt"/>
</dbReference>
<dbReference type="Proteomes" id="UP000685013">
    <property type="component" value="Chromosome 3"/>
</dbReference>
<evidence type="ECO:0000313" key="2">
    <source>
        <dbReference type="EMBL" id="KAG6604331.1"/>
    </source>
</evidence>
<comment type="caution">
    <text evidence="2">The sequence shown here is derived from an EMBL/GenBank/DDBJ whole genome shotgun (WGS) entry which is preliminary data.</text>
</comment>
<proteinExistence type="predicted"/>
<dbReference type="AlphaFoldDB" id="A0AAV6NYN0"/>
<dbReference type="Pfam" id="PF20431">
    <property type="entry name" value="E_motif"/>
    <property type="match status" value="1"/>
</dbReference>
<dbReference type="GO" id="GO:0009451">
    <property type="term" value="P:RNA modification"/>
    <property type="evidence" value="ECO:0007669"/>
    <property type="project" value="InterPro"/>
</dbReference>
<protein>
    <submittedName>
        <fullName evidence="2">Pentatricopeptide repeat-containing protein</fullName>
    </submittedName>
</protein>
<feature type="repeat" description="PPR" evidence="1">
    <location>
        <begin position="51"/>
        <end position="85"/>
    </location>
</feature>
<keyword evidence="3" id="KW-1185">Reference proteome</keyword>
<organism evidence="2 3">
    <name type="scientific">Cucurbita argyrosperma subsp. sororia</name>
    <dbReference type="NCBI Taxonomy" id="37648"/>
    <lineage>
        <taxon>Eukaryota</taxon>
        <taxon>Viridiplantae</taxon>
        <taxon>Streptophyta</taxon>
        <taxon>Embryophyta</taxon>
        <taxon>Tracheophyta</taxon>
        <taxon>Spermatophyta</taxon>
        <taxon>Magnoliopsida</taxon>
        <taxon>eudicotyledons</taxon>
        <taxon>Gunneridae</taxon>
        <taxon>Pentapetalae</taxon>
        <taxon>rosids</taxon>
        <taxon>fabids</taxon>
        <taxon>Cucurbitales</taxon>
        <taxon>Cucurbitaceae</taxon>
        <taxon>Cucurbiteae</taxon>
        <taxon>Cucurbita</taxon>
    </lineage>
</organism>
<dbReference type="GO" id="GO:0003723">
    <property type="term" value="F:RNA binding"/>
    <property type="evidence" value="ECO:0007669"/>
    <property type="project" value="InterPro"/>
</dbReference>
<dbReference type="EMBL" id="JAGKQH010000003">
    <property type="protein sequence ID" value="KAG6604331.1"/>
    <property type="molecule type" value="Genomic_DNA"/>
</dbReference>
<name>A0AAV6NYN0_9ROSI</name>
<evidence type="ECO:0000313" key="3">
    <source>
        <dbReference type="Proteomes" id="UP000685013"/>
    </source>
</evidence>
<dbReference type="InterPro" id="IPR046960">
    <property type="entry name" value="PPR_At4g14850-like_plant"/>
</dbReference>
<sequence length="224" mass="25704">MFDIREGCGFMDGYDCWVFEHWEFGGGKEVSIRCRREMWRRGMQLLAPERDIVALSALISGYTQNRQPNEAVKTFLEMGSRNVKSDEFLLASLMAALKDMNAKCGNMKRAMYLFEEMPKRDLIPCCSSIWETMSSLRARKIRACSISCWCMECTVSRSCLLKGDCDTLLAACKLYSDSEVVAYQLIELEPQNADNYVLLSNIYTAAERWLDVSVVRNRMNERGL</sequence>
<dbReference type="PANTHER" id="PTHR47926">
    <property type="entry name" value="PENTATRICOPEPTIDE REPEAT-CONTAINING PROTEIN"/>
    <property type="match status" value="1"/>
</dbReference>
<accession>A0AAV6NYN0</accession>
<dbReference type="Pfam" id="PF01535">
    <property type="entry name" value="PPR"/>
    <property type="match status" value="2"/>
</dbReference>
<feature type="non-terminal residue" evidence="2">
    <location>
        <position position="1"/>
    </location>
</feature>